<dbReference type="PANTHER" id="PTHR12459:SF15">
    <property type="entry name" value="TRANSMEMBRANE PROTEIN 135"/>
    <property type="match status" value="1"/>
</dbReference>
<evidence type="ECO:0000313" key="3">
    <source>
        <dbReference type="Proteomes" id="UP001146120"/>
    </source>
</evidence>
<reference evidence="2" key="1">
    <citation type="submission" date="2022-11" db="EMBL/GenBank/DDBJ databases">
        <authorList>
            <person name="Morgan W.R."/>
            <person name="Tartar A."/>
        </authorList>
    </citation>
    <scope>NUCLEOTIDE SEQUENCE</scope>
    <source>
        <strain evidence="2">ARSEF 373</strain>
    </source>
</reference>
<gene>
    <name evidence="2" type="ORF">N0F65_011595</name>
</gene>
<proteinExistence type="predicted"/>
<evidence type="ECO:0008006" key="4">
    <source>
        <dbReference type="Google" id="ProtNLM"/>
    </source>
</evidence>
<comment type="caution">
    <text evidence="2">The sequence shown here is derived from an EMBL/GenBank/DDBJ whole genome shotgun (WGS) entry which is preliminary data.</text>
</comment>
<name>A0AAV2Z7A3_9STRA</name>
<sequence>MERIYSAFFTNERRQEIELTAEALEKHNEKQSQVDLQELQAHREARNPQGDRDEEEDDERDEQALALTGRRLQQRQDAATRALLRQELKSAVKAALKAFLYAYGAKAFTAMLMASRKWSSIEYGYADAVRLLLRADTIRFGAFSGSLVGLFRITEIVMRLARGKKDATNLAVAGGVSGLALLIDSPSRRSTVAVYILVRMLDVLGRQLTADGVLPKYKYSSECLFALCNAIIMYAVVVDHTLLPKGYYQWILRVGCMNHEGLEYTFRRSLRGELGPDGKPLPFRICQPHYHMESCVTHGAKEWVNGLGRSLQIYLPVHFLPALIFRFNQLKNAPLTSTAKVSYAALCSSAFLTSYQTTGKLALCVLRNTMQRDSPIQGLFAGAMAGTSLFFEDPKRRLELMLYCFPRALDVVWKVLQRRRLVRYVRHSEVVLFCMSMAIIMSRPSQHFKPTYLRIIRFIFGGNVL</sequence>
<dbReference type="PANTHER" id="PTHR12459">
    <property type="entry name" value="TRANSMEMBRANE PROTEIN 135-RELATED"/>
    <property type="match status" value="1"/>
</dbReference>
<reference evidence="2" key="2">
    <citation type="journal article" date="2023" name="Microbiol Resour">
        <title>Decontamination and Annotation of the Draft Genome Sequence of the Oomycete Lagenidium giganteum ARSEF 373.</title>
        <authorList>
            <person name="Morgan W.R."/>
            <person name="Tartar A."/>
        </authorList>
    </citation>
    <scope>NUCLEOTIDE SEQUENCE</scope>
    <source>
        <strain evidence="2">ARSEF 373</strain>
    </source>
</reference>
<keyword evidence="3" id="KW-1185">Reference proteome</keyword>
<dbReference type="InterPro" id="IPR026749">
    <property type="entry name" value="Tmem135"/>
</dbReference>
<protein>
    <recommendedName>
        <fullName evidence="4">Transmembrane protein 135 N-terminal domain-containing protein</fullName>
    </recommendedName>
</protein>
<dbReference type="Proteomes" id="UP001146120">
    <property type="component" value="Unassembled WGS sequence"/>
</dbReference>
<organism evidence="2 3">
    <name type="scientific">Lagenidium giganteum</name>
    <dbReference type="NCBI Taxonomy" id="4803"/>
    <lineage>
        <taxon>Eukaryota</taxon>
        <taxon>Sar</taxon>
        <taxon>Stramenopiles</taxon>
        <taxon>Oomycota</taxon>
        <taxon>Peronosporomycetes</taxon>
        <taxon>Pythiales</taxon>
        <taxon>Pythiaceae</taxon>
    </lineage>
</organism>
<evidence type="ECO:0000256" key="1">
    <source>
        <dbReference type="SAM" id="MobiDB-lite"/>
    </source>
</evidence>
<dbReference type="EMBL" id="DAKRPA010000021">
    <property type="protein sequence ID" value="DBA03236.1"/>
    <property type="molecule type" value="Genomic_DNA"/>
</dbReference>
<accession>A0AAV2Z7A3</accession>
<feature type="compositionally biased region" description="Acidic residues" evidence="1">
    <location>
        <begin position="52"/>
        <end position="61"/>
    </location>
</feature>
<evidence type="ECO:0000313" key="2">
    <source>
        <dbReference type="EMBL" id="DBA03236.1"/>
    </source>
</evidence>
<feature type="compositionally biased region" description="Basic and acidic residues" evidence="1">
    <location>
        <begin position="40"/>
        <end position="51"/>
    </location>
</feature>
<dbReference type="AlphaFoldDB" id="A0AAV2Z7A3"/>
<feature type="region of interest" description="Disordered" evidence="1">
    <location>
        <begin position="26"/>
        <end position="62"/>
    </location>
</feature>